<dbReference type="InterPro" id="IPR023203">
    <property type="entry name" value="TTHA0068_sf"/>
</dbReference>
<protein>
    <recommendedName>
        <fullName evidence="3">DUF309 domain-containing protein</fullName>
    </recommendedName>
</protein>
<sequence length="175" mass="21043">MEKYPQPYIEYLVHFHGSRDYFECHEIMEEFWIENNHDVKWLALIQIAVAVYHERQKNIDGGLRLYRKVLSHLRNDRGLLNDLSIHQSDLEQLIKSRIKNMLYEGPYQPLDLPIIDEALIEQCKQLAAKRGWEWSSCEIEDTTELIYRHKLRDRSEVIQARQHSLIKKKKEREEG</sequence>
<dbReference type="EMBL" id="PDOD01000001">
    <property type="protein sequence ID" value="PYZ94448.1"/>
    <property type="molecule type" value="Genomic_DNA"/>
</dbReference>
<dbReference type="InterPro" id="IPR005500">
    <property type="entry name" value="DUF309"/>
</dbReference>
<organism evidence="1 2">
    <name type="scientific">Salipaludibacillus keqinensis</name>
    <dbReference type="NCBI Taxonomy" id="2045207"/>
    <lineage>
        <taxon>Bacteria</taxon>
        <taxon>Bacillati</taxon>
        <taxon>Bacillota</taxon>
        <taxon>Bacilli</taxon>
        <taxon>Bacillales</taxon>
        <taxon>Bacillaceae</taxon>
    </lineage>
</organism>
<proteinExistence type="predicted"/>
<comment type="caution">
    <text evidence="1">The sequence shown here is derived from an EMBL/GenBank/DDBJ whole genome shotgun (WGS) entry which is preliminary data.</text>
</comment>
<evidence type="ECO:0000313" key="1">
    <source>
        <dbReference type="EMBL" id="PYZ94448.1"/>
    </source>
</evidence>
<dbReference type="SUPFAM" id="SSF140663">
    <property type="entry name" value="TTHA0068-like"/>
    <property type="match status" value="1"/>
</dbReference>
<dbReference type="AlphaFoldDB" id="A0A323THY0"/>
<dbReference type="PANTHER" id="PTHR34796">
    <property type="entry name" value="EXPRESSED PROTEIN"/>
    <property type="match status" value="1"/>
</dbReference>
<gene>
    <name evidence="1" type="ORF">CR194_02640</name>
</gene>
<evidence type="ECO:0008006" key="3">
    <source>
        <dbReference type="Google" id="ProtNLM"/>
    </source>
</evidence>
<dbReference type="OrthoDB" id="165483at2"/>
<dbReference type="Gene3D" id="1.10.3450.10">
    <property type="entry name" value="TTHA0068-like"/>
    <property type="match status" value="1"/>
</dbReference>
<keyword evidence="2" id="KW-1185">Reference proteome</keyword>
<dbReference type="RefSeq" id="WP_110608081.1">
    <property type="nucleotide sequence ID" value="NZ_PDOD01000001.1"/>
</dbReference>
<dbReference type="Proteomes" id="UP000248214">
    <property type="component" value="Unassembled WGS sequence"/>
</dbReference>
<dbReference type="Pfam" id="PF03745">
    <property type="entry name" value="DUF309"/>
    <property type="match status" value="1"/>
</dbReference>
<reference evidence="1 2" key="1">
    <citation type="submission" date="2017-10" db="EMBL/GenBank/DDBJ databases">
        <title>Bacillus sp. nov., a halophilic bacterium isolated from a Keqin Lake.</title>
        <authorList>
            <person name="Wang H."/>
        </authorList>
    </citation>
    <scope>NUCLEOTIDE SEQUENCE [LARGE SCALE GENOMIC DNA]</scope>
    <source>
        <strain evidence="1 2">KQ-12</strain>
    </source>
</reference>
<dbReference type="PANTHER" id="PTHR34796:SF1">
    <property type="entry name" value="EXPRESSED PROTEIN"/>
    <property type="match status" value="1"/>
</dbReference>
<evidence type="ECO:0000313" key="2">
    <source>
        <dbReference type="Proteomes" id="UP000248214"/>
    </source>
</evidence>
<name>A0A323THY0_9BACI</name>
<accession>A0A323THY0</accession>